<dbReference type="Proteomes" id="UP000074108">
    <property type="component" value="Unassembled WGS sequence"/>
</dbReference>
<feature type="compositionally biased region" description="Basic and acidic residues" evidence="1">
    <location>
        <begin position="1"/>
        <end position="12"/>
    </location>
</feature>
<sequence>MAERYKTGEKAPESGTYEFDGLVNESSDNNDLGKENHIDRGSGDTFPPTRSNKDEAYWKKSD</sequence>
<comment type="caution">
    <text evidence="2">The sequence shown here is derived from an EMBL/GenBank/DDBJ whole genome shotgun (WGS) entry which is preliminary data.</text>
</comment>
<dbReference type="OrthoDB" id="5521296at2"/>
<protein>
    <submittedName>
        <fullName evidence="2">General stress protein</fullName>
    </submittedName>
</protein>
<feature type="compositionally biased region" description="Basic and acidic residues" evidence="1">
    <location>
        <begin position="31"/>
        <end position="42"/>
    </location>
</feature>
<evidence type="ECO:0000313" key="3">
    <source>
        <dbReference type="Proteomes" id="UP000074108"/>
    </source>
</evidence>
<dbReference type="InterPro" id="IPR025549">
    <property type="entry name" value="YjzC"/>
</dbReference>
<dbReference type="RefSeq" id="WP_059350190.1">
    <property type="nucleotide sequence ID" value="NZ_LDYG01000007.1"/>
</dbReference>
<keyword evidence="3" id="KW-1185">Reference proteome</keyword>
<dbReference type="STRING" id="1150625.Q75_02070"/>
<feature type="region of interest" description="Disordered" evidence="1">
    <location>
        <begin position="1"/>
        <end position="62"/>
    </location>
</feature>
<dbReference type="AlphaFoldDB" id="A0A147KBU1"/>
<accession>A0A147KBU1</accession>
<gene>
    <name evidence="2" type="ORF">Q75_02070</name>
</gene>
<name>A0A147KBU1_9BACI</name>
<dbReference type="Pfam" id="PF14168">
    <property type="entry name" value="YjzC"/>
    <property type="match status" value="1"/>
</dbReference>
<evidence type="ECO:0000313" key="2">
    <source>
        <dbReference type="EMBL" id="KUP08839.1"/>
    </source>
</evidence>
<feature type="compositionally biased region" description="Basic and acidic residues" evidence="1">
    <location>
        <begin position="51"/>
        <end position="62"/>
    </location>
</feature>
<dbReference type="PATRIC" id="fig|1150625.3.peg.438"/>
<organism evidence="2 3">
    <name type="scientific">Bacillus coahuilensis p1.1.43</name>
    <dbReference type="NCBI Taxonomy" id="1150625"/>
    <lineage>
        <taxon>Bacteria</taxon>
        <taxon>Bacillati</taxon>
        <taxon>Bacillota</taxon>
        <taxon>Bacilli</taxon>
        <taxon>Bacillales</taxon>
        <taxon>Bacillaceae</taxon>
        <taxon>Bacillus</taxon>
    </lineage>
</organism>
<proteinExistence type="predicted"/>
<dbReference type="EMBL" id="LDYG01000007">
    <property type="protein sequence ID" value="KUP08839.1"/>
    <property type="molecule type" value="Genomic_DNA"/>
</dbReference>
<reference evidence="2 3" key="1">
    <citation type="journal article" date="2016" name="Front. Microbiol.">
        <title>Microevolution Analysis of Bacillus coahuilensis Unveils Differences in Phosphorus Acquisition Strategies and Their Regulation.</title>
        <authorList>
            <person name="Gomez-Lunar Z."/>
            <person name="Hernandez-Gonzalez I."/>
            <person name="Rodriguez-Torres M.D."/>
            <person name="Souza V."/>
            <person name="Olmedo-Alvarez G."/>
        </authorList>
    </citation>
    <scope>NUCLEOTIDE SEQUENCE [LARGE SCALE GENOMIC DNA]</scope>
    <source>
        <strain evidence="3">p1.1.43</strain>
    </source>
</reference>
<evidence type="ECO:0000256" key="1">
    <source>
        <dbReference type="SAM" id="MobiDB-lite"/>
    </source>
</evidence>